<feature type="region of interest" description="Disordered" evidence="3">
    <location>
        <begin position="1"/>
        <end position="25"/>
    </location>
</feature>
<accession>A0A8H1LAG5</accession>
<dbReference type="RefSeq" id="WP_135567346.1">
    <property type="nucleotide sequence ID" value="NZ_CP103060.1"/>
</dbReference>
<feature type="region of interest" description="Disordered" evidence="3">
    <location>
        <begin position="537"/>
        <end position="556"/>
    </location>
</feature>
<keyword evidence="2" id="KW-0560">Oxidoreductase</keyword>
<gene>
    <name evidence="5" type="ORF">D8771_22995</name>
</gene>
<protein>
    <submittedName>
        <fullName evidence="5">Xanthine dehydrogenase family protein molybdopterin-binding subunit</fullName>
    </submittedName>
</protein>
<dbReference type="InterPro" id="IPR016208">
    <property type="entry name" value="Ald_Oxase/xanthine_DH-like"/>
</dbReference>
<dbReference type="GeneID" id="75180540"/>
<feature type="compositionally biased region" description="Low complexity" evidence="3">
    <location>
        <begin position="1"/>
        <end position="14"/>
    </location>
</feature>
<dbReference type="AlphaFoldDB" id="A0A8H1LAG5"/>
<dbReference type="GO" id="GO:0016491">
    <property type="term" value="F:oxidoreductase activity"/>
    <property type="evidence" value="ECO:0007669"/>
    <property type="project" value="UniProtKB-KW"/>
</dbReference>
<dbReference type="Gene3D" id="3.30.365.10">
    <property type="entry name" value="Aldehyde oxidase/xanthine dehydrogenase, molybdopterin binding domain"/>
    <property type="match status" value="4"/>
</dbReference>
<evidence type="ECO:0000313" key="6">
    <source>
        <dbReference type="Proteomes" id="UP000298111"/>
    </source>
</evidence>
<dbReference type="InterPro" id="IPR000674">
    <property type="entry name" value="Ald_Oxase/Xan_DH_a/b"/>
</dbReference>
<evidence type="ECO:0000256" key="3">
    <source>
        <dbReference type="SAM" id="MobiDB-lite"/>
    </source>
</evidence>
<name>A0A8H1LAG5_9ACTN</name>
<dbReference type="Pfam" id="PF01315">
    <property type="entry name" value="Ald_Xan_dh_C"/>
    <property type="match status" value="1"/>
</dbReference>
<keyword evidence="1" id="KW-0500">Molybdenum</keyword>
<feature type="domain" description="Aldehyde oxidase/xanthine dehydrogenase a/b hammerhead" evidence="4">
    <location>
        <begin position="34"/>
        <end position="140"/>
    </location>
</feature>
<organism evidence="5 6">
    <name type="scientific">Streptomyces albus</name>
    <dbReference type="NCBI Taxonomy" id="1888"/>
    <lineage>
        <taxon>Bacteria</taxon>
        <taxon>Bacillati</taxon>
        <taxon>Actinomycetota</taxon>
        <taxon>Actinomycetes</taxon>
        <taxon>Kitasatosporales</taxon>
        <taxon>Streptomycetaceae</taxon>
        <taxon>Streptomyces</taxon>
    </lineage>
</organism>
<evidence type="ECO:0000256" key="1">
    <source>
        <dbReference type="ARBA" id="ARBA00022505"/>
    </source>
</evidence>
<dbReference type="InterPro" id="IPR037165">
    <property type="entry name" value="AldOxase/xan_DH_Mopterin-bd_sf"/>
</dbReference>
<dbReference type="InterPro" id="IPR036856">
    <property type="entry name" value="Ald_Oxase/Xan_DH_a/b_sf"/>
</dbReference>
<dbReference type="PANTHER" id="PTHR11908">
    <property type="entry name" value="XANTHINE DEHYDROGENASE"/>
    <property type="match status" value="1"/>
</dbReference>
<comment type="caution">
    <text evidence="5">The sequence shown here is derived from an EMBL/GenBank/DDBJ whole genome shotgun (WGS) entry which is preliminary data.</text>
</comment>
<proteinExistence type="predicted"/>
<dbReference type="SUPFAM" id="SSF54665">
    <property type="entry name" value="CO dehydrogenase molybdoprotein N-domain-like"/>
    <property type="match status" value="1"/>
</dbReference>
<dbReference type="Pfam" id="PF02738">
    <property type="entry name" value="MoCoBD_1"/>
    <property type="match status" value="1"/>
</dbReference>
<dbReference type="EMBL" id="RCIY01000069">
    <property type="protein sequence ID" value="TGG80633.1"/>
    <property type="molecule type" value="Genomic_DNA"/>
</dbReference>
<evidence type="ECO:0000313" key="5">
    <source>
        <dbReference type="EMBL" id="TGG80633.1"/>
    </source>
</evidence>
<dbReference type="PANTHER" id="PTHR11908:SF132">
    <property type="entry name" value="ALDEHYDE OXIDASE 1-RELATED"/>
    <property type="match status" value="1"/>
</dbReference>
<evidence type="ECO:0000256" key="2">
    <source>
        <dbReference type="ARBA" id="ARBA00023002"/>
    </source>
</evidence>
<reference evidence="5 6" key="1">
    <citation type="submission" date="2018-10" db="EMBL/GenBank/DDBJ databases">
        <title>Isolation of pseudouridimycin from Streptomyces albus DSM 40763.</title>
        <authorList>
            <person name="Rosenqvist P."/>
            <person name="Metsae-Ketelae M."/>
            <person name="Virta P."/>
        </authorList>
    </citation>
    <scope>NUCLEOTIDE SEQUENCE [LARGE SCALE GENOMIC DNA]</scope>
    <source>
        <strain evidence="5 6">DSM 40763</strain>
    </source>
</reference>
<dbReference type="InterPro" id="IPR046867">
    <property type="entry name" value="AldOxase/xan_DH_MoCoBD2"/>
</dbReference>
<dbReference type="Gene3D" id="3.90.1170.50">
    <property type="entry name" value="Aldehyde oxidase/xanthine dehydrogenase, a/b hammerhead"/>
    <property type="match status" value="1"/>
</dbReference>
<dbReference type="GO" id="GO:0005506">
    <property type="term" value="F:iron ion binding"/>
    <property type="evidence" value="ECO:0007669"/>
    <property type="project" value="InterPro"/>
</dbReference>
<sequence>MSAPTVAPSTTAAHPAPPGPEAGLRRPDGLAKLTGAARYTGDLPLEGSAVGTLVCATVPRADRAVVHADEARAADGVVAVLTAADMPRLHPSPLLGTTVMPLQDERVRYEGQPVALVLAESVEQARYAASLVRVSYEGLRAATGFDDAEDAVESAPSMSPTDEERGEVEAGLAAARHRVTRTYTTADRHHSPIEPSVTHARWDGDTLTLYDSVQGISLARTALAEMLGIDAGQIRVVCPYIGGGFGCKGYVWPHQYLTAAAARVVGRGVRLPLTRAQMFTSCGHQPTTRQTVTLGADAEGRLTAVEHHSVNAASRDDEYGEDATAASGWMYATPALRLRRRIRHTDRAHPTPMRAPHEGPGMFALESALDELAHEAGIDPVELRLRNEPDREPLTGRPFSSREQRACLLRGAELFGWRERDPRTGSMRDGDELVGWGMAAATMDTYRSASTARVRHTADGRTVVETGTQEIGTGQPGVIATIVSEVLGVPPATVEVRIGDTRLPAAAMTAGSSATGSVGSAVHAAATEVRDRLAAGATEAEATGSWAPQEGSDGLGRHPEVAIHTYGAVFAEVRVDALLGTVRVRRVTGVYSAGRIINPLTARSQMTGGIIWGLGQALLEDSRFDARHGRFRSKNLAGYAVPVNADVPDIDVSFVDEVDHHASALGSKGIGELGAVGVSAAVANAVFHATGVRVRDLPIGVPDLLPGLAPAAH</sequence>
<dbReference type="SMART" id="SM01008">
    <property type="entry name" value="Ald_Xan_dh_C"/>
    <property type="match status" value="1"/>
</dbReference>
<dbReference type="InterPro" id="IPR008274">
    <property type="entry name" value="AldOxase/xan_DH_MoCoBD1"/>
</dbReference>
<dbReference type="Pfam" id="PF20256">
    <property type="entry name" value="MoCoBD_2"/>
    <property type="match status" value="1"/>
</dbReference>
<evidence type="ECO:0000259" key="4">
    <source>
        <dbReference type="SMART" id="SM01008"/>
    </source>
</evidence>
<dbReference type="SUPFAM" id="SSF56003">
    <property type="entry name" value="Molybdenum cofactor-binding domain"/>
    <property type="match status" value="1"/>
</dbReference>
<dbReference type="Proteomes" id="UP000298111">
    <property type="component" value="Unassembled WGS sequence"/>
</dbReference>